<dbReference type="Gene3D" id="3.30.160.20">
    <property type="match status" value="1"/>
</dbReference>
<protein>
    <recommendedName>
        <fullName evidence="7 8">Peptide chain release factor 1</fullName>
        <shortName evidence="7">RF-1</shortName>
    </recommendedName>
</protein>
<dbReference type="PANTHER" id="PTHR43804:SF7">
    <property type="entry name" value="LD18447P"/>
    <property type="match status" value="1"/>
</dbReference>
<dbReference type="HAMAP" id="MF_00093">
    <property type="entry name" value="Rel_fac_1"/>
    <property type="match status" value="1"/>
</dbReference>
<evidence type="ECO:0000256" key="4">
    <source>
        <dbReference type="ARBA" id="ARBA00022481"/>
    </source>
</evidence>
<evidence type="ECO:0000256" key="6">
    <source>
        <dbReference type="ARBA" id="ARBA00022917"/>
    </source>
</evidence>
<dbReference type="Gene3D" id="3.30.70.1660">
    <property type="match status" value="2"/>
</dbReference>
<dbReference type="Pfam" id="PF00472">
    <property type="entry name" value="RF-1"/>
    <property type="match status" value="1"/>
</dbReference>
<dbReference type="NCBIfam" id="NF001859">
    <property type="entry name" value="PRK00591.1"/>
    <property type="match status" value="1"/>
</dbReference>
<dbReference type="AlphaFoldDB" id="A0A7W0C829"/>
<dbReference type="FunFam" id="3.30.160.20:FF:000004">
    <property type="entry name" value="Peptide chain release factor 1"/>
    <property type="match status" value="1"/>
</dbReference>
<dbReference type="FunFam" id="3.30.70.1660:FF:000004">
    <property type="entry name" value="Peptide chain release factor 1"/>
    <property type="match status" value="1"/>
</dbReference>
<evidence type="ECO:0000313" key="11">
    <source>
        <dbReference type="EMBL" id="MBA2880872.1"/>
    </source>
</evidence>
<evidence type="ECO:0000256" key="2">
    <source>
        <dbReference type="ARBA" id="ARBA00004496"/>
    </source>
</evidence>
<evidence type="ECO:0000256" key="1">
    <source>
        <dbReference type="ARBA" id="ARBA00002986"/>
    </source>
</evidence>
<dbReference type="NCBIfam" id="TIGR00019">
    <property type="entry name" value="prfA"/>
    <property type="match status" value="1"/>
</dbReference>
<dbReference type="SMART" id="SM00937">
    <property type="entry name" value="PCRF"/>
    <property type="match status" value="1"/>
</dbReference>
<organism evidence="11 12">
    <name type="scientific">Desulfosalsimonas propionicica</name>
    <dbReference type="NCBI Taxonomy" id="332175"/>
    <lineage>
        <taxon>Bacteria</taxon>
        <taxon>Pseudomonadati</taxon>
        <taxon>Thermodesulfobacteriota</taxon>
        <taxon>Desulfobacteria</taxon>
        <taxon>Desulfobacterales</taxon>
        <taxon>Desulfosalsimonadaceae</taxon>
        <taxon>Desulfosalsimonas</taxon>
    </lineage>
</organism>
<dbReference type="PROSITE" id="PS00745">
    <property type="entry name" value="RF_PROK_I"/>
    <property type="match status" value="1"/>
</dbReference>
<evidence type="ECO:0000256" key="9">
    <source>
        <dbReference type="SAM" id="Coils"/>
    </source>
</evidence>
<dbReference type="InterPro" id="IPR004373">
    <property type="entry name" value="RF-1"/>
</dbReference>
<dbReference type="InterPro" id="IPR045853">
    <property type="entry name" value="Pep_chain_release_fac_I_sf"/>
</dbReference>
<reference evidence="11 12" key="1">
    <citation type="submission" date="2020-07" db="EMBL/GenBank/DDBJ databases">
        <title>Genomic Encyclopedia of Type Strains, Phase IV (KMG-IV): sequencing the most valuable type-strain genomes for metagenomic binning, comparative biology and taxonomic classification.</title>
        <authorList>
            <person name="Goeker M."/>
        </authorList>
    </citation>
    <scope>NUCLEOTIDE SEQUENCE [LARGE SCALE GENOMIC DNA]</scope>
    <source>
        <strain evidence="11 12">DSM 17721</strain>
    </source>
</reference>
<accession>A0A7W0C829</accession>
<dbReference type="InterPro" id="IPR050057">
    <property type="entry name" value="Prokaryotic/Mito_RF"/>
</dbReference>
<feature type="modified residue" description="N5-methylglutamine" evidence="7">
    <location>
        <position position="232"/>
    </location>
</feature>
<dbReference type="InterPro" id="IPR000352">
    <property type="entry name" value="Pep_chain_release_fac_I"/>
</dbReference>
<evidence type="ECO:0000256" key="5">
    <source>
        <dbReference type="ARBA" id="ARBA00022490"/>
    </source>
</evidence>
<comment type="function">
    <text evidence="1 7">Peptide chain release factor 1 directs the termination of translation in response to the peptide chain termination codons UAG and UAA.</text>
</comment>
<keyword evidence="9" id="KW-0175">Coiled coil</keyword>
<dbReference type="EMBL" id="JACDUS010000002">
    <property type="protein sequence ID" value="MBA2880872.1"/>
    <property type="molecule type" value="Genomic_DNA"/>
</dbReference>
<dbReference type="SUPFAM" id="SSF75620">
    <property type="entry name" value="Release factor"/>
    <property type="match status" value="1"/>
</dbReference>
<evidence type="ECO:0000313" key="12">
    <source>
        <dbReference type="Proteomes" id="UP000525298"/>
    </source>
</evidence>
<keyword evidence="4 7" id="KW-0488">Methylation</keyword>
<evidence type="ECO:0000256" key="8">
    <source>
        <dbReference type="NCBIfam" id="TIGR00019"/>
    </source>
</evidence>
<dbReference type="GO" id="GO:0005829">
    <property type="term" value="C:cytosol"/>
    <property type="evidence" value="ECO:0007669"/>
    <property type="project" value="UniProtKB-ARBA"/>
</dbReference>
<sequence length="366" mass="41726">MLERLDGIERRYQELESLLSDPEVVGNRELYPKYVREHSELGKIVEVYREYDRVCRELDQSRELLSDQDPEIKDLARSEIESLEDEKERLEQDLKKLLIPKDPNDDKNVILEIRAGTGGEEAGLFANDLFRMYTRYAEAKNWKIELMDANWNDSGGLKEVIAMVKGQAAYSHLKYESGTHRVQRVPATEAQGRIHTSAVTVAVLPEAEEVEVHIDPSEIHVDVFRSSGPGGQSVNTTDSAVRLTHLPSGLVVTCQDEKSQHKNKAKAMKVLRARLFDIQLQEQNDKISQQRRSQVGSGDRSERIRTYNFPQGRVTDHRIGLTLYKLEQVLQGALDEIIDELATFYQAQALQNEQSQSPETAHMDRA</sequence>
<dbReference type="InterPro" id="IPR005139">
    <property type="entry name" value="PCRF"/>
</dbReference>
<gene>
    <name evidence="7" type="primary">prfA</name>
    <name evidence="11" type="ORF">HNR65_001190</name>
</gene>
<dbReference type="RefSeq" id="WP_181550523.1">
    <property type="nucleotide sequence ID" value="NZ_JACDUS010000002.1"/>
</dbReference>
<feature type="coiled-coil region" evidence="9">
    <location>
        <begin position="73"/>
        <end position="100"/>
    </location>
</feature>
<keyword evidence="5 7" id="KW-0963">Cytoplasm</keyword>
<dbReference type="GO" id="GO:0016149">
    <property type="term" value="F:translation release factor activity, codon specific"/>
    <property type="evidence" value="ECO:0007669"/>
    <property type="project" value="UniProtKB-UniRule"/>
</dbReference>
<dbReference type="Proteomes" id="UP000525298">
    <property type="component" value="Unassembled WGS sequence"/>
</dbReference>
<dbReference type="Gene3D" id="6.10.140.1950">
    <property type="match status" value="1"/>
</dbReference>
<proteinExistence type="inferred from homology"/>
<dbReference type="FunFam" id="3.30.70.1660:FF:000002">
    <property type="entry name" value="Peptide chain release factor 1"/>
    <property type="match status" value="1"/>
</dbReference>
<dbReference type="PANTHER" id="PTHR43804">
    <property type="entry name" value="LD18447P"/>
    <property type="match status" value="1"/>
</dbReference>
<evidence type="ECO:0000256" key="7">
    <source>
        <dbReference type="HAMAP-Rule" id="MF_00093"/>
    </source>
</evidence>
<keyword evidence="12" id="KW-1185">Reference proteome</keyword>
<evidence type="ECO:0000256" key="3">
    <source>
        <dbReference type="ARBA" id="ARBA00010835"/>
    </source>
</evidence>
<feature type="domain" description="Prokaryotic-type class I peptide chain release factors" evidence="10">
    <location>
        <begin position="225"/>
        <end position="241"/>
    </location>
</feature>
<dbReference type="Pfam" id="PF03462">
    <property type="entry name" value="PCRF"/>
    <property type="match status" value="1"/>
</dbReference>
<comment type="similarity">
    <text evidence="3 7">Belongs to the prokaryotic/mitochondrial release factor family.</text>
</comment>
<comment type="subcellular location">
    <subcellularLocation>
        <location evidence="2 7">Cytoplasm</location>
    </subcellularLocation>
</comment>
<comment type="caution">
    <text evidence="11">The sequence shown here is derived from an EMBL/GenBank/DDBJ whole genome shotgun (WGS) entry which is preliminary data.</text>
</comment>
<comment type="PTM">
    <text evidence="7">Methylated by PrmC. Methylation increases the termination efficiency of RF1.</text>
</comment>
<name>A0A7W0C829_9BACT</name>
<evidence type="ECO:0000259" key="10">
    <source>
        <dbReference type="PROSITE" id="PS00745"/>
    </source>
</evidence>
<keyword evidence="6 7" id="KW-0648">Protein biosynthesis</keyword>